<organism evidence="1 2">
    <name type="scientific">Plasmopara halstedii</name>
    <name type="common">Downy mildew of sunflower</name>
    <dbReference type="NCBI Taxonomy" id="4781"/>
    <lineage>
        <taxon>Eukaryota</taxon>
        <taxon>Sar</taxon>
        <taxon>Stramenopiles</taxon>
        <taxon>Oomycota</taxon>
        <taxon>Peronosporomycetes</taxon>
        <taxon>Peronosporales</taxon>
        <taxon>Peronosporaceae</taxon>
        <taxon>Plasmopara</taxon>
    </lineage>
</organism>
<evidence type="ECO:0000313" key="2">
    <source>
        <dbReference type="Proteomes" id="UP000054928"/>
    </source>
</evidence>
<reference evidence="2" key="1">
    <citation type="submission" date="2014-09" db="EMBL/GenBank/DDBJ databases">
        <authorList>
            <person name="Sharma Rahul"/>
            <person name="Thines Marco"/>
        </authorList>
    </citation>
    <scope>NUCLEOTIDE SEQUENCE [LARGE SCALE GENOMIC DNA]</scope>
</reference>
<keyword evidence="2" id="KW-1185">Reference proteome</keyword>
<name>A0A0P1AXU2_PLAHL</name>
<dbReference type="AlphaFoldDB" id="A0A0P1AXU2"/>
<proteinExistence type="predicted"/>
<accession>A0A0P1AXU2</accession>
<dbReference type="Proteomes" id="UP000054928">
    <property type="component" value="Unassembled WGS sequence"/>
</dbReference>
<dbReference type="GeneID" id="36397784"/>
<protein>
    <submittedName>
        <fullName evidence="1">Uncharacterized protein</fullName>
    </submittedName>
</protein>
<evidence type="ECO:0000313" key="1">
    <source>
        <dbReference type="EMBL" id="CEG46325.1"/>
    </source>
</evidence>
<sequence length="277" mass="32338">MLRGTTGERKHKLESYSRRKRIILVLCKFPCRHSYDGFSDPINSSSHLNCCTETTRLPVVYDKDGDLIIDAKQPAHDKNLTQYVTSADVMLLTCLWNHLTKIPAGQFHRENDQYRHWLDQASKSTKKTPLTKQWNVILLKDLFAELQERTVILCYNIENMSVEQSKKPITNSCLSTSLTYQCFTNYLFVPTDTLRFCNLQVISMDVKDQIEAKIFCLYFEAMEICQRRVDELPVQQGRHHLELERRLHSVTLVYKKLWAAEFSSKLRNGFAALEKHD</sequence>
<dbReference type="EMBL" id="CCYD01002047">
    <property type="protein sequence ID" value="CEG46325.1"/>
    <property type="molecule type" value="Genomic_DNA"/>
</dbReference>
<dbReference type="RefSeq" id="XP_024582694.1">
    <property type="nucleotide sequence ID" value="XM_024717169.1"/>
</dbReference>
<dbReference type="OrthoDB" id="2325716at2759"/>